<evidence type="ECO:0000256" key="1">
    <source>
        <dbReference type="ARBA" id="ARBA00022603"/>
    </source>
</evidence>
<dbReference type="InterPro" id="IPR041698">
    <property type="entry name" value="Methyltransf_25"/>
</dbReference>
<dbReference type="PANTHER" id="PTHR43464:SF19">
    <property type="entry name" value="UBIQUINONE BIOSYNTHESIS O-METHYLTRANSFERASE, MITOCHONDRIAL"/>
    <property type="match status" value="1"/>
</dbReference>
<dbReference type="EMBL" id="CP159925">
    <property type="protein sequence ID" value="XCO77221.1"/>
    <property type="molecule type" value="Genomic_DNA"/>
</dbReference>
<dbReference type="RefSeq" id="WP_064747829.1">
    <property type="nucleotide sequence ID" value="NZ_CP159925.1"/>
</dbReference>
<dbReference type="Proteomes" id="UP001387215">
    <property type="component" value="Unassembled WGS sequence"/>
</dbReference>
<name>A0AAU8MZ82_9GAMM</name>
<sequence>MPTPISPRLAAIVRALPLRPGLRVLEIGCGPGAAARAVLERIGDGRVLAIDRSAKAIGQALAGSGASLAGGRLEFRRIAVEDLVLEDGEARYDLAFAVRVGALDGRHPETAERALARIRAALTPQGRLFVDGGAPLREIRLSAQRRSI</sequence>
<keyword evidence="2 6" id="KW-0808">Transferase</keyword>
<dbReference type="GO" id="GO:0032259">
    <property type="term" value="P:methylation"/>
    <property type="evidence" value="ECO:0007669"/>
    <property type="project" value="UniProtKB-KW"/>
</dbReference>
<reference evidence="6" key="2">
    <citation type="submission" date="2024-06" db="EMBL/GenBank/DDBJ databases">
        <authorList>
            <person name="Li S."/>
        </authorList>
    </citation>
    <scope>NUCLEOTIDE SEQUENCE</scope>
    <source>
        <strain evidence="6">SR10</strain>
    </source>
</reference>
<evidence type="ECO:0000256" key="2">
    <source>
        <dbReference type="ARBA" id="ARBA00022679"/>
    </source>
</evidence>
<dbReference type="EMBL" id="JBANDL010000002">
    <property type="protein sequence ID" value="MEI2453829.1"/>
    <property type="molecule type" value="Genomic_DNA"/>
</dbReference>
<protein>
    <submittedName>
        <fullName evidence="6">Class I SAM-dependent methyltransferase</fullName>
        <ecNumber evidence="6">2.1.-.-</ecNumber>
    </submittedName>
</protein>
<dbReference type="EC" id="2.1.-.-" evidence="6"/>
<dbReference type="Pfam" id="PF13649">
    <property type="entry name" value="Methyltransf_25"/>
    <property type="match status" value="1"/>
</dbReference>
<dbReference type="SUPFAM" id="SSF53335">
    <property type="entry name" value="S-adenosyl-L-methionine-dependent methyltransferases"/>
    <property type="match status" value="1"/>
</dbReference>
<evidence type="ECO:0000313" key="6">
    <source>
        <dbReference type="EMBL" id="XCO77221.1"/>
    </source>
</evidence>
<keyword evidence="3" id="KW-0949">S-adenosyl-L-methionine</keyword>
<dbReference type="PANTHER" id="PTHR43464">
    <property type="entry name" value="METHYLTRANSFERASE"/>
    <property type="match status" value="1"/>
</dbReference>
<accession>A0AAU8MZ82</accession>
<evidence type="ECO:0000313" key="7">
    <source>
        <dbReference type="Proteomes" id="UP001387215"/>
    </source>
</evidence>
<keyword evidence="1 6" id="KW-0489">Methyltransferase</keyword>
<dbReference type="InterPro" id="IPR029063">
    <property type="entry name" value="SAM-dependent_MTases_sf"/>
</dbReference>
<feature type="domain" description="Methyltransferase" evidence="4">
    <location>
        <begin position="24"/>
        <end position="126"/>
    </location>
</feature>
<dbReference type="GO" id="GO:0008168">
    <property type="term" value="F:methyltransferase activity"/>
    <property type="evidence" value="ECO:0007669"/>
    <property type="project" value="UniProtKB-KW"/>
</dbReference>
<dbReference type="Gene3D" id="3.40.50.150">
    <property type="entry name" value="Vaccinia Virus protein VP39"/>
    <property type="match status" value="1"/>
</dbReference>
<evidence type="ECO:0000256" key="3">
    <source>
        <dbReference type="ARBA" id="ARBA00022691"/>
    </source>
</evidence>
<dbReference type="CDD" id="cd02440">
    <property type="entry name" value="AdoMet_MTases"/>
    <property type="match status" value="1"/>
</dbReference>
<evidence type="ECO:0000259" key="4">
    <source>
        <dbReference type="Pfam" id="PF13649"/>
    </source>
</evidence>
<dbReference type="AlphaFoldDB" id="A0AAU8MZ82"/>
<gene>
    <name evidence="6" type="ORF">ABU614_10705</name>
    <name evidence="5" type="ORF">V2J18_03950</name>
</gene>
<reference evidence="5 7" key="1">
    <citation type="submission" date="2024-02" db="EMBL/GenBank/DDBJ databases">
        <title>Lysobacter Genome Sequencing and Mining.</title>
        <authorList>
            <person name="Bierman J."/>
            <person name="Walker M.C."/>
        </authorList>
    </citation>
    <scope>NUCLEOTIDE SEQUENCE [LARGE SCALE GENOMIC DNA]</scope>
    <source>
        <strain evidence="5 7">PB6250</strain>
    </source>
</reference>
<proteinExistence type="predicted"/>
<keyword evidence="7" id="KW-1185">Reference proteome</keyword>
<evidence type="ECO:0000313" key="5">
    <source>
        <dbReference type="EMBL" id="MEI2453829.1"/>
    </source>
</evidence>
<organism evidence="6">
    <name type="scientific">Lysobacter firmicutimachus</name>
    <dbReference type="NCBI Taxonomy" id="1792846"/>
    <lineage>
        <taxon>Bacteria</taxon>
        <taxon>Pseudomonadati</taxon>
        <taxon>Pseudomonadota</taxon>
        <taxon>Gammaproteobacteria</taxon>
        <taxon>Lysobacterales</taxon>
        <taxon>Lysobacteraceae</taxon>
        <taxon>Lysobacter</taxon>
    </lineage>
</organism>